<keyword evidence="3" id="KW-0808">Transferase</keyword>
<comment type="pathway">
    <text evidence="3">Cofactor biosynthesis; coenzyme A biosynthesis; CoA from (R)-pantothenate: step 5/5.</text>
</comment>
<dbReference type="EMBL" id="SRYE01000003">
    <property type="protein sequence ID" value="TGY62236.1"/>
    <property type="molecule type" value="Genomic_DNA"/>
</dbReference>
<evidence type="ECO:0000313" key="4">
    <source>
        <dbReference type="EMBL" id="TGY62236.1"/>
    </source>
</evidence>
<dbReference type="OrthoDB" id="9812943at2"/>
<dbReference type="AlphaFoldDB" id="A0A4S2F074"/>
<proteinExistence type="inferred from homology"/>
<dbReference type="InterPro" id="IPR001977">
    <property type="entry name" value="Depp_CoAkinase"/>
</dbReference>
<keyword evidence="3 4" id="KW-0418">Kinase</keyword>
<dbReference type="HAMAP" id="MF_00376">
    <property type="entry name" value="Dephospho_CoA_kinase"/>
    <property type="match status" value="1"/>
</dbReference>
<dbReference type="GO" id="GO:0005737">
    <property type="term" value="C:cytoplasm"/>
    <property type="evidence" value="ECO:0007669"/>
    <property type="project" value="UniProtKB-SubCell"/>
</dbReference>
<comment type="caution">
    <text evidence="4">The sequence shown here is derived from an EMBL/GenBank/DDBJ whole genome shotgun (WGS) entry which is preliminary data.</text>
</comment>
<evidence type="ECO:0000313" key="5">
    <source>
        <dbReference type="Proteomes" id="UP000310263"/>
    </source>
</evidence>
<comment type="subcellular location">
    <subcellularLocation>
        <location evidence="3">Cytoplasm</location>
    </subcellularLocation>
</comment>
<dbReference type="GO" id="GO:0015937">
    <property type="term" value="P:coenzyme A biosynthetic process"/>
    <property type="evidence" value="ECO:0007669"/>
    <property type="project" value="UniProtKB-UniRule"/>
</dbReference>
<dbReference type="PROSITE" id="PS51219">
    <property type="entry name" value="DPCK"/>
    <property type="match status" value="1"/>
</dbReference>
<evidence type="ECO:0000256" key="1">
    <source>
        <dbReference type="ARBA" id="ARBA00022741"/>
    </source>
</evidence>
<feature type="binding site" evidence="3">
    <location>
        <begin position="11"/>
        <end position="16"/>
    </location>
    <ligand>
        <name>ATP</name>
        <dbReference type="ChEBI" id="CHEBI:30616"/>
    </ligand>
</feature>
<dbReference type="RefSeq" id="WP_136012706.1">
    <property type="nucleotide sequence ID" value="NZ_SRYE01000003.1"/>
</dbReference>
<dbReference type="SUPFAM" id="SSF52540">
    <property type="entry name" value="P-loop containing nucleoside triphosphate hydrolases"/>
    <property type="match status" value="1"/>
</dbReference>
<dbReference type="UniPathway" id="UPA00241">
    <property type="reaction ID" value="UER00356"/>
</dbReference>
<accession>A0A4S2F074</accession>
<keyword evidence="1 3" id="KW-0547">Nucleotide-binding</keyword>
<keyword evidence="5" id="KW-1185">Reference proteome</keyword>
<comment type="function">
    <text evidence="3">Catalyzes the phosphorylation of the 3'-hydroxyl group of dephosphocoenzyme A to form coenzyme A.</text>
</comment>
<keyword evidence="2 3" id="KW-0067">ATP-binding</keyword>
<protein>
    <recommendedName>
        <fullName evidence="3">Dephospho-CoA kinase</fullName>
        <ecNumber evidence="3">2.7.1.24</ecNumber>
    </recommendedName>
    <alternativeName>
        <fullName evidence="3">Dephosphocoenzyme A kinase</fullName>
    </alternativeName>
</protein>
<keyword evidence="3" id="KW-0963">Cytoplasm</keyword>
<dbReference type="PANTHER" id="PTHR10695:SF46">
    <property type="entry name" value="BIFUNCTIONAL COENZYME A SYNTHASE-RELATED"/>
    <property type="match status" value="1"/>
</dbReference>
<comment type="similarity">
    <text evidence="3">Belongs to the CoaE family.</text>
</comment>
<reference evidence="4 5" key="1">
    <citation type="submission" date="2019-04" db="EMBL/GenBank/DDBJ databases">
        <title>Microbes associate with the intestines of laboratory mice.</title>
        <authorList>
            <person name="Navarre W."/>
            <person name="Wong E."/>
            <person name="Huang K."/>
            <person name="Tropini C."/>
            <person name="Ng K."/>
            <person name="Yu B."/>
        </authorList>
    </citation>
    <scope>NUCLEOTIDE SEQUENCE [LARGE SCALE GENOMIC DNA]</scope>
    <source>
        <strain evidence="4 5">NM07_P-09</strain>
    </source>
</reference>
<name>A0A4S2F074_9ACTN</name>
<dbReference type="EC" id="2.7.1.24" evidence="3"/>
<dbReference type="Gene3D" id="3.40.50.300">
    <property type="entry name" value="P-loop containing nucleotide triphosphate hydrolases"/>
    <property type="match status" value="1"/>
</dbReference>
<evidence type="ECO:0000256" key="2">
    <source>
        <dbReference type="ARBA" id="ARBA00022840"/>
    </source>
</evidence>
<dbReference type="GO" id="GO:0004140">
    <property type="term" value="F:dephospho-CoA kinase activity"/>
    <property type="evidence" value="ECO:0007669"/>
    <property type="project" value="UniProtKB-UniRule"/>
</dbReference>
<keyword evidence="3" id="KW-0173">Coenzyme A biosynthesis</keyword>
<evidence type="ECO:0000256" key="3">
    <source>
        <dbReference type="HAMAP-Rule" id="MF_00376"/>
    </source>
</evidence>
<dbReference type="Pfam" id="PF01121">
    <property type="entry name" value="CoaE"/>
    <property type="match status" value="1"/>
</dbReference>
<organism evidence="4 5">
    <name type="scientific">Muricaecibacterium torontonense</name>
    <dbReference type="NCBI Taxonomy" id="3032871"/>
    <lineage>
        <taxon>Bacteria</taxon>
        <taxon>Bacillati</taxon>
        <taxon>Actinomycetota</taxon>
        <taxon>Coriobacteriia</taxon>
        <taxon>Coriobacteriales</taxon>
        <taxon>Atopobiaceae</taxon>
        <taxon>Muricaecibacterium</taxon>
    </lineage>
</organism>
<comment type="catalytic activity">
    <reaction evidence="3">
        <text>3'-dephospho-CoA + ATP = ADP + CoA + H(+)</text>
        <dbReference type="Rhea" id="RHEA:18245"/>
        <dbReference type="ChEBI" id="CHEBI:15378"/>
        <dbReference type="ChEBI" id="CHEBI:30616"/>
        <dbReference type="ChEBI" id="CHEBI:57287"/>
        <dbReference type="ChEBI" id="CHEBI:57328"/>
        <dbReference type="ChEBI" id="CHEBI:456216"/>
        <dbReference type="EC" id="2.7.1.24"/>
    </reaction>
</comment>
<dbReference type="CDD" id="cd02022">
    <property type="entry name" value="DPCK"/>
    <property type="match status" value="1"/>
</dbReference>
<dbReference type="PANTHER" id="PTHR10695">
    <property type="entry name" value="DEPHOSPHO-COA KINASE-RELATED"/>
    <property type="match status" value="1"/>
</dbReference>
<dbReference type="GO" id="GO:0005524">
    <property type="term" value="F:ATP binding"/>
    <property type="evidence" value="ECO:0007669"/>
    <property type="project" value="UniProtKB-UniRule"/>
</dbReference>
<gene>
    <name evidence="3" type="primary">coaE</name>
    <name evidence="4" type="ORF">E5334_06185</name>
</gene>
<dbReference type="Proteomes" id="UP000310263">
    <property type="component" value="Unassembled WGS sequence"/>
</dbReference>
<dbReference type="InterPro" id="IPR027417">
    <property type="entry name" value="P-loop_NTPase"/>
</dbReference>
<sequence length="256" mass="27867">MRVLFLIGGTASGKSLAGATLAALGAERIDLDQVSRAVLSREPDCVAELVEAFGSQILDDPASWRGEGSQDYAPSINRAALARCAFGSSEDTQRLESIEMPYIKAHLADLLTPVSCSVPGPDVMVVEVPLPDRLQDLMPLADAIVYVRTPLERRRHLAQARGMDPKDFDERIAHQPTDEWCASAATDIIENDGTASQLESRVTQWYEHWLQEVAHTAKLTKPQESSCDTCLEEASSGGEVTIFSVRKDAAKEESQG</sequence>